<dbReference type="HOGENOM" id="CLU_105851_1_1_10"/>
<organism evidence="1 2">
    <name type="scientific">Dysgonomonas gadei ATCC BAA-286</name>
    <dbReference type="NCBI Taxonomy" id="742766"/>
    <lineage>
        <taxon>Bacteria</taxon>
        <taxon>Pseudomonadati</taxon>
        <taxon>Bacteroidota</taxon>
        <taxon>Bacteroidia</taxon>
        <taxon>Bacteroidales</taxon>
        <taxon>Dysgonomonadaceae</taxon>
        <taxon>Dysgonomonas</taxon>
    </lineage>
</organism>
<dbReference type="PANTHER" id="PTHR35145">
    <property type="entry name" value="CYTOPLASMIC PROTEIN-RELATED"/>
    <property type="match status" value="1"/>
</dbReference>
<dbReference type="InterPro" id="IPR007351">
    <property type="entry name" value="YjbR"/>
</dbReference>
<dbReference type="InterPro" id="IPR038056">
    <property type="entry name" value="YjbR-like_sf"/>
</dbReference>
<dbReference type="AlphaFoldDB" id="F5IZV8"/>
<dbReference type="InterPro" id="IPR058532">
    <property type="entry name" value="YjbR/MT2646/Rv2570-like"/>
</dbReference>
<dbReference type="Pfam" id="PF04237">
    <property type="entry name" value="YjbR"/>
    <property type="match status" value="1"/>
</dbReference>
<protein>
    <recommendedName>
        <fullName evidence="3">MmcQ/YjbR family DNA-binding protein</fullName>
    </recommendedName>
</protein>
<evidence type="ECO:0008006" key="3">
    <source>
        <dbReference type="Google" id="ProtNLM"/>
    </source>
</evidence>
<evidence type="ECO:0000313" key="1">
    <source>
        <dbReference type="EMBL" id="EGK01103.1"/>
    </source>
</evidence>
<gene>
    <name evidence="1" type="ORF">HMPREF9455_02625</name>
</gene>
<keyword evidence="2" id="KW-1185">Reference proteome</keyword>
<dbReference type="Gene3D" id="3.90.1150.30">
    <property type="match status" value="1"/>
</dbReference>
<proteinExistence type="predicted"/>
<dbReference type="SUPFAM" id="SSF142906">
    <property type="entry name" value="YjbR-like"/>
    <property type="match status" value="1"/>
</dbReference>
<dbReference type="PANTHER" id="PTHR35145:SF1">
    <property type="entry name" value="CYTOPLASMIC PROTEIN"/>
    <property type="match status" value="1"/>
</dbReference>
<sequence length="144" mass="16796">MLCSENKDIHIFRLFLHKGSKSKPMNIEELRNYCMSVKGSTESLPFLKHNVLVFKVMEKMFAYIPLEPKDGVFRVNLKCDPEKSARLRERYAGVGETDFKTLTWNLVTLDSDVPDEVIKEQIRHSVDEVISKLSKKKREEYLNS</sequence>
<comment type="caution">
    <text evidence="1">The sequence shown here is derived from an EMBL/GenBank/DDBJ whole genome shotgun (WGS) entry which is preliminary data.</text>
</comment>
<dbReference type="eggNOG" id="COG2315">
    <property type="taxonomic scope" value="Bacteria"/>
</dbReference>
<dbReference type="EMBL" id="ADLV01000031">
    <property type="protein sequence ID" value="EGK01103.1"/>
    <property type="molecule type" value="Genomic_DNA"/>
</dbReference>
<evidence type="ECO:0000313" key="2">
    <source>
        <dbReference type="Proteomes" id="UP000004913"/>
    </source>
</evidence>
<dbReference type="Proteomes" id="UP000004913">
    <property type="component" value="Unassembled WGS sequence"/>
</dbReference>
<dbReference type="STRING" id="742766.HMPREF9455_02625"/>
<accession>F5IZV8</accession>
<name>F5IZV8_9BACT</name>
<reference evidence="1 2" key="1">
    <citation type="submission" date="2011-04" db="EMBL/GenBank/DDBJ databases">
        <title>The Genome Sequence of Dysgonomonas gadei ATCC BAA-286.</title>
        <authorList>
            <consortium name="The Broad Institute Genome Sequencing Platform"/>
            <person name="Earl A."/>
            <person name="Ward D."/>
            <person name="Feldgarden M."/>
            <person name="Gevers D."/>
            <person name="Pudlo N."/>
            <person name="Martens E."/>
            <person name="Allen-Vercoe E."/>
            <person name="Young S.K."/>
            <person name="Zeng Q."/>
            <person name="Gargeya S."/>
            <person name="Fitzgerald M."/>
            <person name="Haas B."/>
            <person name="Abouelleil A."/>
            <person name="Alvarado L."/>
            <person name="Arachchi H.M."/>
            <person name="Berlin A."/>
            <person name="Brown A."/>
            <person name="Chapman S.B."/>
            <person name="Chen Z."/>
            <person name="Dunbar C."/>
            <person name="Freedman E."/>
            <person name="Gearin G."/>
            <person name="Gellesch M."/>
            <person name="Goldberg J."/>
            <person name="Griggs A."/>
            <person name="Gujja S."/>
            <person name="Heiman D."/>
            <person name="Howarth C."/>
            <person name="Larson L."/>
            <person name="Lui A."/>
            <person name="MacDonald P.J.P."/>
            <person name="Mehta T."/>
            <person name="Montmayeur A."/>
            <person name="Murphy C."/>
            <person name="Neiman D."/>
            <person name="Pearson M."/>
            <person name="Priest M."/>
            <person name="Roberts A."/>
            <person name="Saif S."/>
            <person name="Shea T."/>
            <person name="Shenoy N."/>
            <person name="Sisk P."/>
            <person name="Stolte C."/>
            <person name="Sykes S."/>
            <person name="Yandava C."/>
            <person name="Wortman J."/>
            <person name="Nusbaum C."/>
            <person name="Birren B."/>
        </authorList>
    </citation>
    <scope>NUCLEOTIDE SEQUENCE [LARGE SCALE GENOMIC DNA]</scope>
    <source>
        <strain evidence="1 2">ATCC BAA-286</strain>
    </source>
</reference>